<dbReference type="Gene3D" id="3.10.450.50">
    <property type="match status" value="1"/>
</dbReference>
<organism evidence="2 3">
    <name type="scientific">Demequina lutea</name>
    <dbReference type="NCBI Taxonomy" id="431489"/>
    <lineage>
        <taxon>Bacteria</taxon>
        <taxon>Bacillati</taxon>
        <taxon>Actinomycetota</taxon>
        <taxon>Actinomycetes</taxon>
        <taxon>Micrococcales</taxon>
        <taxon>Demequinaceae</taxon>
        <taxon>Demequina</taxon>
    </lineage>
</organism>
<dbReference type="RefSeq" id="WP_062075357.1">
    <property type="nucleotide sequence ID" value="NZ_BBRC01000007.1"/>
</dbReference>
<dbReference type="GO" id="GO:0004523">
    <property type="term" value="F:RNA-DNA hybrid ribonuclease activity"/>
    <property type="evidence" value="ECO:0007669"/>
    <property type="project" value="UniProtKB-EC"/>
</dbReference>
<dbReference type="EC" id="3.1.26.4" evidence="2"/>
<dbReference type="Pfam" id="PF14534">
    <property type="entry name" value="DUF4440"/>
    <property type="match status" value="1"/>
</dbReference>
<dbReference type="SUPFAM" id="SSF54427">
    <property type="entry name" value="NTF2-like"/>
    <property type="match status" value="1"/>
</dbReference>
<dbReference type="EMBL" id="JACBZO010000001">
    <property type="protein sequence ID" value="NYI41111.1"/>
    <property type="molecule type" value="Genomic_DNA"/>
</dbReference>
<evidence type="ECO:0000313" key="2">
    <source>
        <dbReference type="EMBL" id="NYI41111.1"/>
    </source>
</evidence>
<proteinExistence type="predicted"/>
<dbReference type="Proteomes" id="UP000547973">
    <property type="component" value="Unassembled WGS sequence"/>
</dbReference>
<comment type="caution">
    <text evidence="2">The sequence shown here is derived from an EMBL/GenBank/DDBJ whole genome shotgun (WGS) entry which is preliminary data.</text>
</comment>
<dbReference type="InterPro" id="IPR032710">
    <property type="entry name" value="NTF2-like_dom_sf"/>
</dbReference>
<dbReference type="AlphaFoldDB" id="A0A7Y9ZD15"/>
<protein>
    <submittedName>
        <fullName evidence="2">Ribonuclease HI</fullName>
        <ecNumber evidence="2">3.1.26.4</ecNumber>
    </submittedName>
</protein>
<keyword evidence="2" id="KW-0378">Hydrolase</keyword>
<name>A0A7Y9ZD15_9MICO</name>
<accession>A0A7Y9ZD15</accession>
<dbReference type="InterPro" id="IPR027843">
    <property type="entry name" value="DUF4440"/>
</dbReference>
<evidence type="ECO:0000313" key="3">
    <source>
        <dbReference type="Proteomes" id="UP000547973"/>
    </source>
</evidence>
<reference evidence="2 3" key="1">
    <citation type="submission" date="2020-07" db="EMBL/GenBank/DDBJ databases">
        <title>Sequencing the genomes of 1000 actinobacteria strains.</title>
        <authorList>
            <person name="Klenk H.-P."/>
        </authorList>
    </citation>
    <scope>NUCLEOTIDE SEQUENCE [LARGE SCALE GENOMIC DNA]</scope>
    <source>
        <strain evidence="2 3">DSM 19970</strain>
    </source>
</reference>
<feature type="domain" description="DUF4440" evidence="1">
    <location>
        <begin position="11"/>
        <end position="111"/>
    </location>
</feature>
<keyword evidence="3" id="KW-1185">Reference proteome</keyword>
<gene>
    <name evidence="2" type="ORF">BKA03_001230</name>
</gene>
<evidence type="ECO:0000259" key="1">
    <source>
        <dbReference type="Pfam" id="PF14534"/>
    </source>
</evidence>
<sequence length="121" mass="13809">MNIDATTILTLQALEEAMWRTETRFDRRHMEAVLHPDFTEIGRSGRIFSRANVLEMPPVEISIEIPLSDLTFSDVADGAVLLTYTTVPERSEHGAARRASVWVREGERWLLRYHQGTPTSL</sequence>